<gene>
    <name evidence="6" type="ORF">DDZ15_12990</name>
</gene>
<protein>
    <submittedName>
        <fullName evidence="6">Cytochrome c, class I</fullName>
    </submittedName>
</protein>
<dbReference type="EMBL" id="QGGB01000009">
    <property type="protein sequence ID" value="PWN05517.1"/>
    <property type="molecule type" value="Genomic_DNA"/>
</dbReference>
<evidence type="ECO:0000313" key="6">
    <source>
        <dbReference type="EMBL" id="PWN05517.1"/>
    </source>
</evidence>
<feature type="domain" description="Cytochrome c" evidence="5">
    <location>
        <begin position="55"/>
        <end position="147"/>
    </location>
</feature>
<dbReference type="PROSITE" id="PS51007">
    <property type="entry name" value="CYTC"/>
    <property type="match status" value="1"/>
</dbReference>
<evidence type="ECO:0000256" key="1">
    <source>
        <dbReference type="ARBA" id="ARBA00022617"/>
    </source>
</evidence>
<evidence type="ECO:0000313" key="7">
    <source>
        <dbReference type="Proteomes" id="UP000245533"/>
    </source>
</evidence>
<dbReference type="SUPFAM" id="SSF46626">
    <property type="entry name" value="Cytochrome c"/>
    <property type="match status" value="1"/>
</dbReference>
<evidence type="ECO:0000256" key="2">
    <source>
        <dbReference type="ARBA" id="ARBA00022723"/>
    </source>
</evidence>
<dbReference type="RefSeq" id="WP_109647546.1">
    <property type="nucleotide sequence ID" value="NZ_QGGB01000009.1"/>
</dbReference>
<reference evidence="6 7" key="1">
    <citation type="submission" date="2018-05" db="EMBL/GenBank/DDBJ databases">
        <title>Rhodohalobacter halophilus gen. nov., sp. nov., a moderately halophilic member of the family Balneolaceae.</title>
        <authorList>
            <person name="Liu Z.-W."/>
        </authorList>
    </citation>
    <scope>NUCLEOTIDE SEQUENCE [LARGE SCALE GENOMIC DNA]</scope>
    <source>
        <strain evidence="6 7">8A47</strain>
    </source>
</reference>
<comment type="caution">
    <text evidence="6">The sequence shown here is derived from an EMBL/GenBank/DDBJ whole genome shotgun (WGS) entry which is preliminary data.</text>
</comment>
<dbReference type="AlphaFoldDB" id="A0A316TLR8"/>
<keyword evidence="1 4" id="KW-0349">Heme</keyword>
<dbReference type="GO" id="GO:0009055">
    <property type="term" value="F:electron transfer activity"/>
    <property type="evidence" value="ECO:0007669"/>
    <property type="project" value="InterPro"/>
</dbReference>
<proteinExistence type="predicted"/>
<evidence type="ECO:0000256" key="4">
    <source>
        <dbReference type="PROSITE-ProRule" id="PRU00433"/>
    </source>
</evidence>
<dbReference type="InterPro" id="IPR036909">
    <property type="entry name" value="Cyt_c-like_dom_sf"/>
</dbReference>
<dbReference type="Gene3D" id="1.10.760.10">
    <property type="entry name" value="Cytochrome c-like domain"/>
    <property type="match status" value="1"/>
</dbReference>
<keyword evidence="3 4" id="KW-0408">Iron</keyword>
<dbReference type="GO" id="GO:0046872">
    <property type="term" value="F:metal ion binding"/>
    <property type="evidence" value="ECO:0007669"/>
    <property type="project" value="UniProtKB-KW"/>
</dbReference>
<dbReference type="OrthoDB" id="9811395at2"/>
<dbReference type="Proteomes" id="UP000245533">
    <property type="component" value="Unassembled WGS sequence"/>
</dbReference>
<name>A0A316TLR8_9BACT</name>
<organism evidence="6 7">
    <name type="scientific">Rhodohalobacter mucosus</name>
    <dbReference type="NCBI Taxonomy" id="2079485"/>
    <lineage>
        <taxon>Bacteria</taxon>
        <taxon>Pseudomonadati</taxon>
        <taxon>Balneolota</taxon>
        <taxon>Balneolia</taxon>
        <taxon>Balneolales</taxon>
        <taxon>Balneolaceae</taxon>
        <taxon>Rhodohalobacter</taxon>
    </lineage>
</organism>
<dbReference type="Pfam" id="PF13442">
    <property type="entry name" value="Cytochrome_CBB3"/>
    <property type="match status" value="1"/>
</dbReference>
<dbReference type="InterPro" id="IPR009056">
    <property type="entry name" value="Cyt_c-like_dom"/>
</dbReference>
<dbReference type="GO" id="GO:0020037">
    <property type="term" value="F:heme binding"/>
    <property type="evidence" value="ECO:0007669"/>
    <property type="project" value="InterPro"/>
</dbReference>
<evidence type="ECO:0000256" key="3">
    <source>
        <dbReference type="ARBA" id="ARBA00023004"/>
    </source>
</evidence>
<keyword evidence="2 4" id="KW-0479">Metal-binding</keyword>
<sequence>MEKRYPHKSTHSFLAILISTLVFFAFSSVDGSDQFDRLKTGHSGFEQPLDTTMTESPMSGKELYVQACSNCHGMDGKGGSVKQLGLQTPPADFTDCNFANREPDGDWIAVAHQGGPVRGFSTEMPAFGEALSVGELQKIMDHVRTFCTNKNWPRGELNLPRALVTEKAYPEDEVVVSSFIDVENEGAVINEIVYEQRFGMRNQIEIVLPFGYSQMPGGGWNGGHLGDLAVGVKRVFYHNYNSGTIFSLTGEVIVPTGDSATAFGKGTTVLEPFASFGQLLPAGGFLHVQTGLEYPMLQDKAGNEAFWRAALGKSINPDPWGRTWSPMVEMLGSKELESGTRVHWDLVPQMQITLNKRQHVMLNVGYRIPVDDAGRDSQIMIYVLWDWFDGGFFEGW</sequence>
<accession>A0A316TLR8</accession>
<keyword evidence="7" id="KW-1185">Reference proteome</keyword>
<evidence type="ECO:0000259" key="5">
    <source>
        <dbReference type="PROSITE" id="PS51007"/>
    </source>
</evidence>